<name>A0A7W6Q456_9RHOB</name>
<proteinExistence type="predicted"/>
<dbReference type="EMBL" id="JACIFU010000002">
    <property type="protein sequence ID" value="MBB4174338.1"/>
    <property type="molecule type" value="Genomic_DNA"/>
</dbReference>
<dbReference type="AlphaFoldDB" id="A0A7W6Q456"/>
<evidence type="ECO:0000313" key="3">
    <source>
        <dbReference type="Proteomes" id="UP000565745"/>
    </source>
</evidence>
<gene>
    <name evidence="2" type="ORF">GGR93_002111</name>
</gene>
<keyword evidence="1" id="KW-0732">Signal</keyword>
<dbReference type="OrthoDB" id="7876934at2"/>
<evidence type="ECO:0000256" key="1">
    <source>
        <dbReference type="SAM" id="SignalP"/>
    </source>
</evidence>
<evidence type="ECO:0000313" key="2">
    <source>
        <dbReference type="EMBL" id="MBB4174338.1"/>
    </source>
</evidence>
<dbReference type="RefSeq" id="WP_025056859.1">
    <property type="nucleotide sequence ID" value="NZ_JACIFU010000002.1"/>
</dbReference>
<keyword evidence="3" id="KW-1185">Reference proteome</keyword>
<protein>
    <recommendedName>
        <fullName evidence="4">Outer membrane protein beta-barrel domain-containing protein</fullName>
    </recommendedName>
</protein>
<accession>A0A7W6Q456</accession>
<evidence type="ECO:0008006" key="4">
    <source>
        <dbReference type="Google" id="ProtNLM"/>
    </source>
</evidence>
<sequence>MLHSRFIAVTLFSLAALPATAQTVTDSGLGIIGADLRLGFSNQEIEGGYVGGTVDVAITHYHGAQFDLQYEERSTGGIGRIGTTLYMTPRVGQKYGLSLMMADKNDVSSTYGQISAVGMFTAAEDFNIELRAGGGLSADNDLDWITAGIGAHWSAGANTQIYGHYDIAEFDEETFGAYGHEVTFGIKTAIKGTPATVFAEATRDWLSGANSADGDTTLRAGISIALGRTGNNQPSFRISDPMRQILRRGLY</sequence>
<organism evidence="2 3">
    <name type="scientific">Sulfitobacter noctilucicola</name>
    <dbReference type="NCBI Taxonomy" id="1342301"/>
    <lineage>
        <taxon>Bacteria</taxon>
        <taxon>Pseudomonadati</taxon>
        <taxon>Pseudomonadota</taxon>
        <taxon>Alphaproteobacteria</taxon>
        <taxon>Rhodobacterales</taxon>
        <taxon>Roseobacteraceae</taxon>
        <taxon>Sulfitobacter</taxon>
    </lineage>
</organism>
<comment type="caution">
    <text evidence="2">The sequence shown here is derived from an EMBL/GenBank/DDBJ whole genome shotgun (WGS) entry which is preliminary data.</text>
</comment>
<feature type="signal peptide" evidence="1">
    <location>
        <begin position="1"/>
        <end position="21"/>
    </location>
</feature>
<dbReference type="Proteomes" id="UP000565745">
    <property type="component" value="Unassembled WGS sequence"/>
</dbReference>
<reference evidence="2 3" key="1">
    <citation type="submission" date="2020-08" db="EMBL/GenBank/DDBJ databases">
        <title>Genomic Encyclopedia of Type Strains, Phase IV (KMG-IV): sequencing the most valuable type-strain genomes for metagenomic binning, comparative biology and taxonomic classification.</title>
        <authorList>
            <person name="Goeker M."/>
        </authorList>
    </citation>
    <scope>NUCLEOTIDE SEQUENCE [LARGE SCALE GENOMIC DNA]</scope>
    <source>
        <strain evidence="2 3">DSM 101015</strain>
    </source>
</reference>
<feature type="chain" id="PRO_5030601163" description="Outer membrane protein beta-barrel domain-containing protein" evidence="1">
    <location>
        <begin position="22"/>
        <end position="251"/>
    </location>
</feature>